<dbReference type="GO" id="GO:0008716">
    <property type="term" value="F:D-alanine-D-alanine ligase activity"/>
    <property type="evidence" value="ECO:0007669"/>
    <property type="project" value="InterPro"/>
</dbReference>
<comment type="caution">
    <text evidence="5">The sequence shown here is derived from an EMBL/GenBank/DDBJ whole genome shotgun (WGS) entry which is preliminary data.</text>
</comment>
<comment type="similarity">
    <text evidence="1">Belongs to the D-alanine--D-alanine ligase family.</text>
</comment>
<keyword evidence="3" id="KW-0067">ATP-binding</keyword>
<feature type="domain" description="ATP-grasp" evidence="4">
    <location>
        <begin position="151"/>
        <end position="371"/>
    </location>
</feature>
<dbReference type="AlphaFoldDB" id="A0A8H4J031"/>
<evidence type="ECO:0000256" key="1">
    <source>
        <dbReference type="ARBA" id="ARBA00010871"/>
    </source>
</evidence>
<evidence type="ECO:0000313" key="6">
    <source>
        <dbReference type="Proteomes" id="UP000572817"/>
    </source>
</evidence>
<dbReference type="GO" id="GO:0005524">
    <property type="term" value="F:ATP binding"/>
    <property type="evidence" value="ECO:0007669"/>
    <property type="project" value="UniProtKB-UniRule"/>
</dbReference>
<dbReference type="OrthoDB" id="422362at2759"/>
<organism evidence="5 6">
    <name type="scientific">Botryosphaeria dothidea</name>
    <dbReference type="NCBI Taxonomy" id="55169"/>
    <lineage>
        <taxon>Eukaryota</taxon>
        <taxon>Fungi</taxon>
        <taxon>Dikarya</taxon>
        <taxon>Ascomycota</taxon>
        <taxon>Pezizomycotina</taxon>
        <taxon>Dothideomycetes</taxon>
        <taxon>Dothideomycetes incertae sedis</taxon>
        <taxon>Botryosphaeriales</taxon>
        <taxon>Botryosphaeriaceae</taxon>
        <taxon>Botryosphaeria</taxon>
    </lineage>
</organism>
<name>A0A8H4J031_9PEZI</name>
<proteinExistence type="inferred from homology"/>
<dbReference type="InterPro" id="IPR011095">
    <property type="entry name" value="Dala_Dala_lig_C"/>
</dbReference>
<reference evidence="5" key="1">
    <citation type="submission" date="2020-04" db="EMBL/GenBank/DDBJ databases">
        <title>Genome Assembly and Annotation of Botryosphaeria dothidea sdau 11-99, a Latent Pathogen of Apple Fruit Ring Rot in China.</title>
        <authorList>
            <person name="Yu C."/>
            <person name="Diao Y."/>
            <person name="Lu Q."/>
            <person name="Zhao J."/>
            <person name="Cui S."/>
            <person name="Peng C."/>
            <person name="He B."/>
            <person name="Liu H."/>
        </authorList>
    </citation>
    <scope>NUCLEOTIDE SEQUENCE [LARGE SCALE GENOMIC DNA]</scope>
    <source>
        <strain evidence="5">Sdau11-99</strain>
    </source>
</reference>
<dbReference type="InterPro" id="IPR011761">
    <property type="entry name" value="ATP-grasp"/>
</dbReference>
<dbReference type="Gene3D" id="3.30.1490.20">
    <property type="entry name" value="ATP-grasp fold, A domain"/>
    <property type="match status" value="1"/>
</dbReference>
<sequence>MRPPLLRTQRLNGHIFRRTFASGQLRVAVLYQALDPPIINGVQKPKKPGGYRDSGADIAYALQEQARIQLAIPAQNTDPAKDADWVFPDHEQGILDAVRAGATCLWANTILFKDHPLQTSSALEPYQGSLRVVGQPPLFVDAYDDKNYVNSMLRKKRGFTLPKSSIISQQDDLGAALARDHITSWPVVAKPIRGRGSHGVKLCPSLADLKQHAERLFSESPSIMVEEYLSGQEATVTVMPPSATRPDYWAMPVVVRFNHVDGIAPYNGAVAVTANSRTVSEKEAADDPAYGALARECEGVGRLLQTKAPIRIDARRFNDKNGSSFALFDINMKPNMTGPGRPGREDQASLTAMAAAGLGWDYSQLLQQILESSCTLEELRTAKPAF</sequence>
<dbReference type="PROSITE" id="PS50975">
    <property type="entry name" value="ATP_GRASP"/>
    <property type="match status" value="1"/>
</dbReference>
<dbReference type="InterPro" id="IPR013815">
    <property type="entry name" value="ATP_grasp_subdomain_1"/>
</dbReference>
<accession>A0A8H4J031</accession>
<dbReference type="PANTHER" id="PTHR23132">
    <property type="entry name" value="D-ALANINE--D-ALANINE LIGASE"/>
    <property type="match status" value="1"/>
</dbReference>
<evidence type="ECO:0000256" key="2">
    <source>
        <dbReference type="ARBA" id="ARBA00022598"/>
    </source>
</evidence>
<keyword evidence="2 5" id="KW-0436">Ligase</keyword>
<dbReference type="PANTHER" id="PTHR23132:SF23">
    <property type="entry name" value="D-ALANINE--D-ALANINE LIGASE B"/>
    <property type="match status" value="1"/>
</dbReference>
<dbReference type="Proteomes" id="UP000572817">
    <property type="component" value="Unassembled WGS sequence"/>
</dbReference>
<dbReference type="EMBL" id="WWBZ02000022">
    <property type="protein sequence ID" value="KAF4308208.1"/>
    <property type="molecule type" value="Genomic_DNA"/>
</dbReference>
<protein>
    <submittedName>
        <fullName evidence="5">D-alanine--D-alanine ligase (D-alanylalanine synthetase) (D-ala-D-ala ligase) protein</fullName>
    </submittedName>
</protein>
<gene>
    <name evidence="5" type="ORF">GTA08_BOTSDO04438</name>
</gene>
<dbReference type="Gene3D" id="3.30.470.20">
    <property type="entry name" value="ATP-grasp fold, B domain"/>
    <property type="match status" value="1"/>
</dbReference>
<dbReference type="SUPFAM" id="SSF56059">
    <property type="entry name" value="Glutathione synthetase ATP-binding domain-like"/>
    <property type="match status" value="1"/>
</dbReference>
<evidence type="ECO:0000256" key="3">
    <source>
        <dbReference type="PROSITE-ProRule" id="PRU00409"/>
    </source>
</evidence>
<evidence type="ECO:0000259" key="4">
    <source>
        <dbReference type="PROSITE" id="PS50975"/>
    </source>
</evidence>
<keyword evidence="6" id="KW-1185">Reference proteome</keyword>
<keyword evidence="3" id="KW-0547">Nucleotide-binding</keyword>
<dbReference type="GO" id="GO:0046872">
    <property type="term" value="F:metal ion binding"/>
    <property type="evidence" value="ECO:0007669"/>
    <property type="project" value="InterPro"/>
</dbReference>
<dbReference type="Pfam" id="PF07478">
    <property type="entry name" value="Dala_Dala_lig_C"/>
    <property type="match status" value="1"/>
</dbReference>
<evidence type="ECO:0000313" key="5">
    <source>
        <dbReference type="EMBL" id="KAF4308208.1"/>
    </source>
</evidence>